<keyword evidence="3" id="KW-1185">Reference proteome</keyword>
<reference evidence="3" key="1">
    <citation type="submission" date="2015-07" db="EMBL/GenBank/DDBJ databases">
        <authorList>
            <person name="Teixeira M.M."/>
            <person name="Souza R.C."/>
            <person name="Almeida L.G."/>
            <person name="Vicente V.A."/>
            <person name="de Hoog S."/>
            <person name="Bocca A.L."/>
            <person name="de Almeida S.R."/>
            <person name="Vasconcelos A.T."/>
            <person name="Felipe M.S."/>
        </authorList>
    </citation>
    <scope>NUCLEOTIDE SEQUENCE [LARGE SCALE GENOMIC DNA]</scope>
    <source>
        <strain evidence="3">KSF</strain>
    </source>
</reference>
<dbReference type="InterPro" id="IPR036249">
    <property type="entry name" value="Thioredoxin-like_sf"/>
</dbReference>
<dbReference type="VEuPathDB" id="FungiDB:G647_09878"/>
<dbReference type="Proteomes" id="UP000094526">
    <property type="component" value="Unassembled WGS sequence"/>
</dbReference>
<sequence>MASQTNGTEGIPYTLYHHYYSLCSIMIRYLLRIRGDPKDPVSAMNVTEEVIDIFKEEQLSEKYLLEVNPNGQVPVLGSTVAFSFPLAQTTAISRYIAERYPALHPPEHAADIKRLLDEMHAMNFFTLSFVKSPKLASGFADAVLKRLEDRDISDEYRKALEYKLMILRRDKVHALEPTKMQAEVDKCQKYLNGLVSLLRPDAGPWLWGYERPTALDTDLVVLLARLQDVGRDGIIPQELKEYAEKAYQTPEWIEVMEGRTTMYDGGNSAAPKK</sequence>
<dbReference type="Gene3D" id="3.40.30.10">
    <property type="entry name" value="Glutaredoxin"/>
    <property type="match status" value="1"/>
</dbReference>
<dbReference type="AlphaFoldDB" id="A0A1C1CMH0"/>
<comment type="caution">
    <text evidence="2">The sequence shown here is derived from an EMBL/GenBank/DDBJ whole genome shotgun (WGS) entry which is preliminary data.</text>
</comment>
<evidence type="ECO:0000259" key="1">
    <source>
        <dbReference type="PROSITE" id="PS50404"/>
    </source>
</evidence>
<dbReference type="EMBL" id="LGRB01000010">
    <property type="protein sequence ID" value="OCT49632.1"/>
    <property type="molecule type" value="Genomic_DNA"/>
</dbReference>
<protein>
    <recommendedName>
        <fullName evidence="1">GST N-terminal domain-containing protein</fullName>
    </recommendedName>
</protein>
<dbReference type="CDD" id="cd00570">
    <property type="entry name" value="GST_N_family"/>
    <property type="match status" value="1"/>
</dbReference>
<dbReference type="VEuPathDB" id="FungiDB:CLCR_07341"/>
<dbReference type="Pfam" id="PF02798">
    <property type="entry name" value="GST_N"/>
    <property type="match status" value="1"/>
</dbReference>
<dbReference type="InterPro" id="IPR004045">
    <property type="entry name" value="Glutathione_S-Trfase_N"/>
</dbReference>
<gene>
    <name evidence="2" type="ORF">CLCR_07341</name>
</gene>
<feature type="domain" description="GST N-terminal" evidence="1">
    <location>
        <begin position="11"/>
        <end position="104"/>
    </location>
</feature>
<name>A0A1C1CMH0_9EURO</name>
<dbReference type="PROSITE" id="PS50404">
    <property type="entry name" value="GST_NTER"/>
    <property type="match status" value="1"/>
</dbReference>
<evidence type="ECO:0000313" key="3">
    <source>
        <dbReference type="Proteomes" id="UP000094526"/>
    </source>
</evidence>
<dbReference type="OrthoDB" id="412788at2759"/>
<dbReference type="eggNOG" id="ENOG502SMRJ">
    <property type="taxonomic scope" value="Eukaryota"/>
</dbReference>
<organism evidence="2 3">
    <name type="scientific">Cladophialophora carrionii</name>
    <dbReference type="NCBI Taxonomy" id="86049"/>
    <lineage>
        <taxon>Eukaryota</taxon>
        <taxon>Fungi</taxon>
        <taxon>Dikarya</taxon>
        <taxon>Ascomycota</taxon>
        <taxon>Pezizomycotina</taxon>
        <taxon>Eurotiomycetes</taxon>
        <taxon>Chaetothyriomycetidae</taxon>
        <taxon>Chaetothyriales</taxon>
        <taxon>Herpotrichiellaceae</taxon>
        <taxon>Cladophialophora</taxon>
    </lineage>
</organism>
<evidence type="ECO:0000313" key="2">
    <source>
        <dbReference type="EMBL" id="OCT49632.1"/>
    </source>
</evidence>
<accession>A0A1C1CMH0</accession>
<proteinExistence type="predicted"/>
<dbReference type="SUPFAM" id="SSF52833">
    <property type="entry name" value="Thioredoxin-like"/>
    <property type="match status" value="1"/>
</dbReference>